<dbReference type="EMBL" id="AVOT02014061">
    <property type="protein sequence ID" value="MBW0497225.1"/>
    <property type="molecule type" value="Genomic_DNA"/>
</dbReference>
<reference evidence="1" key="1">
    <citation type="submission" date="2021-03" db="EMBL/GenBank/DDBJ databases">
        <title>Draft genome sequence of rust myrtle Austropuccinia psidii MF-1, a brazilian biotype.</title>
        <authorList>
            <person name="Quecine M.C."/>
            <person name="Pachon D.M.R."/>
            <person name="Bonatelli M.L."/>
            <person name="Correr F.H."/>
            <person name="Franceschini L.M."/>
            <person name="Leite T.F."/>
            <person name="Margarido G.R.A."/>
            <person name="Almeida C.A."/>
            <person name="Ferrarezi J.A."/>
            <person name="Labate C.A."/>
        </authorList>
    </citation>
    <scope>NUCLEOTIDE SEQUENCE</scope>
    <source>
        <strain evidence="1">MF-1</strain>
    </source>
</reference>
<dbReference type="Proteomes" id="UP000765509">
    <property type="component" value="Unassembled WGS sequence"/>
</dbReference>
<evidence type="ECO:0000313" key="1">
    <source>
        <dbReference type="EMBL" id="MBW0497225.1"/>
    </source>
</evidence>
<gene>
    <name evidence="1" type="ORF">O181_036940</name>
</gene>
<sequence length="114" mass="12809">MLGYPPGCIVTLGQRLLREGENLISKNTINFQEIIKQDEIQALKFFAVKVDSSSNFIDSIKKELCKDSQYRSILQDLGKGKSVQDYSLDSSSQLLLFKDQVVVPNDPTIQLSII</sequence>
<evidence type="ECO:0000313" key="2">
    <source>
        <dbReference type="Proteomes" id="UP000765509"/>
    </source>
</evidence>
<comment type="caution">
    <text evidence="1">The sequence shown here is derived from an EMBL/GenBank/DDBJ whole genome shotgun (WGS) entry which is preliminary data.</text>
</comment>
<dbReference type="AlphaFoldDB" id="A0A9Q3D9W7"/>
<accession>A0A9Q3D9W7</accession>
<protein>
    <submittedName>
        <fullName evidence="1">Uncharacterized protein</fullName>
    </submittedName>
</protein>
<name>A0A9Q3D9W7_9BASI</name>
<organism evidence="1 2">
    <name type="scientific">Austropuccinia psidii MF-1</name>
    <dbReference type="NCBI Taxonomy" id="1389203"/>
    <lineage>
        <taxon>Eukaryota</taxon>
        <taxon>Fungi</taxon>
        <taxon>Dikarya</taxon>
        <taxon>Basidiomycota</taxon>
        <taxon>Pucciniomycotina</taxon>
        <taxon>Pucciniomycetes</taxon>
        <taxon>Pucciniales</taxon>
        <taxon>Sphaerophragmiaceae</taxon>
        <taxon>Austropuccinia</taxon>
    </lineage>
</organism>
<keyword evidence="2" id="KW-1185">Reference proteome</keyword>
<proteinExistence type="predicted"/>